<dbReference type="GeneID" id="82855504"/>
<dbReference type="PANTHER" id="PTHR43027:SF1">
    <property type="entry name" value="DOXORUBICIN RESISTANCE ABC TRANSPORTER PERMEASE PROTEIN DRRC-RELATED"/>
    <property type="match status" value="1"/>
</dbReference>
<feature type="transmembrane region" description="Helical" evidence="5">
    <location>
        <begin position="291"/>
        <end position="310"/>
    </location>
</feature>
<evidence type="ECO:0000256" key="5">
    <source>
        <dbReference type="SAM" id="Phobius"/>
    </source>
</evidence>
<dbReference type="InterPro" id="IPR047817">
    <property type="entry name" value="ABC2_TM_bact-type"/>
</dbReference>
<dbReference type="InterPro" id="IPR013525">
    <property type="entry name" value="ABC2_TM"/>
</dbReference>
<sequence length="373" mass="40746">MNIVNIARKEILSSFRDKKTLIFMLAFPIVLIVILGTALSNEFNHQVSIEDIHVLYKDQSDGELSQGFKVFAKEAKKSGVHFKKALSDMDGRKEVKKGRYDGYIEIEGSGIKLYKSDQNSIKGSIIQGMLSAFTDRYKAVAEIYKVNPNQAGSVLAKGIHDDYIKDTSLDSAKRPSAIDYYAVTMTTLIALYGALSASYLIRGERLRNTADRLVAAPVQNWEIFAGKLIGGIVTNALCIFLVVAVSKFLFKANWGEHIGLVLLVLFTVVLFAVSLGVGVSYLTKTGEAAKTMINVLIPLVAFFGGAYFPIGDTEGILRMITNLSPIKWSSEAMMKIIYANDLAAAVPAAALNIGLSVFMLLIAVAGLRRREGL</sequence>
<feature type="transmembrane region" description="Helical" evidence="5">
    <location>
        <begin position="221"/>
        <end position="245"/>
    </location>
</feature>
<proteinExistence type="predicted"/>
<evidence type="ECO:0000313" key="8">
    <source>
        <dbReference type="Proteomes" id="UP000288675"/>
    </source>
</evidence>
<dbReference type="PANTHER" id="PTHR43027">
    <property type="entry name" value="DOXORUBICIN RESISTANCE ABC TRANSPORTER PERMEASE PROTEIN DRRC-RELATED"/>
    <property type="match status" value="1"/>
</dbReference>
<feature type="transmembrane region" description="Helical" evidence="5">
    <location>
        <begin position="257"/>
        <end position="279"/>
    </location>
</feature>
<evidence type="ECO:0000256" key="2">
    <source>
        <dbReference type="ARBA" id="ARBA00022692"/>
    </source>
</evidence>
<dbReference type="GO" id="GO:0140359">
    <property type="term" value="F:ABC-type transporter activity"/>
    <property type="evidence" value="ECO:0007669"/>
    <property type="project" value="InterPro"/>
</dbReference>
<dbReference type="GO" id="GO:0016020">
    <property type="term" value="C:membrane"/>
    <property type="evidence" value="ECO:0007669"/>
    <property type="project" value="UniProtKB-SubCell"/>
</dbReference>
<dbReference type="EMBL" id="CP035232">
    <property type="protein sequence ID" value="QAT67430.1"/>
    <property type="molecule type" value="Genomic_DNA"/>
</dbReference>
<name>A0AAJ3Z3Q0_9BACI</name>
<protein>
    <submittedName>
        <fullName evidence="7">ABC transporter permease</fullName>
    </submittedName>
</protein>
<keyword evidence="3 5" id="KW-1133">Transmembrane helix</keyword>
<organism evidence="7 8">
    <name type="scientific">Bacillus glycinifermentans</name>
    <dbReference type="NCBI Taxonomy" id="1664069"/>
    <lineage>
        <taxon>Bacteria</taxon>
        <taxon>Bacillati</taxon>
        <taxon>Bacillota</taxon>
        <taxon>Bacilli</taxon>
        <taxon>Bacillales</taxon>
        <taxon>Bacillaceae</taxon>
        <taxon>Bacillus</taxon>
    </lineage>
</organism>
<feature type="transmembrane region" description="Helical" evidence="5">
    <location>
        <begin position="180"/>
        <end position="201"/>
    </location>
</feature>
<accession>A0AAJ3Z3Q0</accession>
<evidence type="ECO:0000256" key="1">
    <source>
        <dbReference type="ARBA" id="ARBA00004141"/>
    </source>
</evidence>
<keyword evidence="2 5" id="KW-0812">Transmembrane</keyword>
<reference evidence="7 8" key="1">
    <citation type="submission" date="2019-01" db="EMBL/GenBank/DDBJ databases">
        <title>Genome sequence of Bacillus glycinifermentans SRCM103574.</title>
        <authorList>
            <person name="Kong H.-J."/>
            <person name="Jeong S.-Y."/>
            <person name="Jeong D.-Y."/>
        </authorList>
    </citation>
    <scope>NUCLEOTIDE SEQUENCE [LARGE SCALE GENOMIC DNA]</scope>
    <source>
        <strain evidence="7 8">SRCM103574</strain>
    </source>
</reference>
<evidence type="ECO:0000259" key="6">
    <source>
        <dbReference type="PROSITE" id="PS51012"/>
    </source>
</evidence>
<dbReference type="KEGG" id="bgy:BGLY_4409"/>
<dbReference type="InterPro" id="IPR052902">
    <property type="entry name" value="ABC-2_transporter"/>
</dbReference>
<dbReference type="PROSITE" id="PS51012">
    <property type="entry name" value="ABC_TM2"/>
    <property type="match status" value="1"/>
</dbReference>
<gene>
    <name evidence="7" type="ORF">EQZ20_22795</name>
</gene>
<dbReference type="RefSeq" id="WP_046130613.1">
    <property type="nucleotide sequence ID" value="NZ_CP035232.1"/>
</dbReference>
<evidence type="ECO:0000256" key="3">
    <source>
        <dbReference type="ARBA" id="ARBA00022989"/>
    </source>
</evidence>
<feature type="transmembrane region" description="Helical" evidence="5">
    <location>
        <begin position="342"/>
        <end position="367"/>
    </location>
</feature>
<dbReference type="Proteomes" id="UP000288675">
    <property type="component" value="Chromosome"/>
</dbReference>
<feature type="domain" description="ABC transmembrane type-2" evidence="6">
    <location>
        <begin position="140"/>
        <end position="370"/>
    </location>
</feature>
<keyword evidence="4 5" id="KW-0472">Membrane</keyword>
<dbReference type="AlphaFoldDB" id="A0AAJ3Z3Q0"/>
<evidence type="ECO:0000313" key="7">
    <source>
        <dbReference type="EMBL" id="QAT67430.1"/>
    </source>
</evidence>
<comment type="subcellular location">
    <subcellularLocation>
        <location evidence="1">Membrane</location>
        <topology evidence="1">Multi-pass membrane protein</topology>
    </subcellularLocation>
</comment>
<dbReference type="Pfam" id="PF12698">
    <property type="entry name" value="ABC2_membrane_3"/>
    <property type="match status" value="1"/>
</dbReference>
<evidence type="ECO:0000256" key="4">
    <source>
        <dbReference type="ARBA" id="ARBA00023136"/>
    </source>
</evidence>
<feature type="transmembrane region" description="Helical" evidence="5">
    <location>
        <begin position="21"/>
        <end position="39"/>
    </location>
</feature>